<dbReference type="NCBIfam" id="NF006521">
    <property type="entry name" value="PRK08965.1-5"/>
    <property type="match status" value="1"/>
</dbReference>
<dbReference type="Pfam" id="PF01899">
    <property type="entry name" value="MNHE"/>
    <property type="match status" value="1"/>
</dbReference>
<protein>
    <submittedName>
        <fullName evidence="8">Na+/H+ antiporter subunit E</fullName>
    </submittedName>
</protein>
<dbReference type="PANTHER" id="PTHR34584">
    <property type="entry name" value="NA(+)/H(+) ANTIPORTER SUBUNIT E1"/>
    <property type="match status" value="1"/>
</dbReference>
<organism evidence="8 9">
    <name type="scientific">Isoptericola luteus</name>
    <dbReference type="NCBI Taxonomy" id="2879484"/>
    <lineage>
        <taxon>Bacteria</taxon>
        <taxon>Bacillati</taxon>
        <taxon>Actinomycetota</taxon>
        <taxon>Actinomycetes</taxon>
        <taxon>Micrococcales</taxon>
        <taxon>Promicromonosporaceae</taxon>
        <taxon>Isoptericola</taxon>
    </lineage>
</organism>
<evidence type="ECO:0000256" key="6">
    <source>
        <dbReference type="ARBA" id="ARBA00023136"/>
    </source>
</evidence>
<dbReference type="RefSeq" id="WP_225563737.1">
    <property type="nucleotide sequence ID" value="NZ_JAIXCQ010000001.1"/>
</dbReference>
<dbReference type="PANTHER" id="PTHR34584:SF1">
    <property type="entry name" value="NA(+)_H(+) ANTIPORTER SUBUNIT E1"/>
    <property type="match status" value="1"/>
</dbReference>
<evidence type="ECO:0000313" key="9">
    <source>
        <dbReference type="Proteomes" id="UP001319870"/>
    </source>
</evidence>
<keyword evidence="3" id="KW-1003">Cell membrane</keyword>
<feature type="transmembrane region" description="Helical" evidence="7">
    <location>
        <begin position="116"/>
        <end position="134"/>
    </location>
</feature>
<dbReference type="InterPro" id="IPR002758">
    <property type="entry name" value="Cation_antiport_E"/>
</dbReference>
<gene>
    <name evidence="8" type="ORF">LEP48_01450</name>
</gene>
<keyword evidence="4 7" id="KW-0812">Transmembrane</keyword>
<keyword evidence="9" id="KW-1185">Reference proteome</keyword>
<feature type="transmembrane region" description="Helical" evidence="7">
    <location>
        <begin position="39"/>
        <end position="60"/>
    </location>
</feature>
<dbReference type="EMBL" id="JAIXCQ010000001">
    <property type="protein sequence ID" value="MCA5892015.1"/>
    <property type="molecule type" value="Genomic_DNA"/>
</dbReference>
<evidence type="ECO:0000313" key="8">
    <source>
        <dbReference type="EMBL" id="MCA5892015.1"/>
    </source>
</evidence>
<feature type="transmembrane region" description="Helical" evidence="7">
    <location>
        <begin position="72"/>
        <end position="96"/>
    </location>
</feature>
<evidence type="ECO:0000256" key="7">
    <source>
        <dbReference type="SAM" id="Phobius"/>
    </source>
</evidence>
<sequence>MSLHPRRRTVRTVRGIVAQWPAIAVLAAIWVLLWGDLSWANVIAGALLAVLIMVVFPLPPVAAQGRFRLGPFLVLAGRFVADLVVASFHVAFMALRPRYVPRGAVVVVQLRNPDDVFLTITAVLSTLVPGSLVVEAQRRTGLVYLHVLDIEDSGGVEGVRRNVLQLEERVLRAFASDDVLAQCDVPQPGGRTSNEEVA</sequence>
<feature type="transmembrane region" description="Helical" evidence="7">
    <location>
        <begin position="12"/>
        <end position="33"/>
    </location>
</feature>
<comment type="similarity">
    <text evidence="2">Belongs to the CPA3 antiporters (TC 2.A.63) subunit E family.</text>
</comment>
<comment type="caution">
    <text evidence="8">The sequence shown here is derived from an EMBL/GenBank/DDBJ whole genome shotgun (WGS) entry which is preliminary data.</text>
</comment>
<keyword evidence="6 7" id="KW-0472">Membrane</keyword>
<dbReference type="Proteomes" id="UP001319870">
    <property type="component" value="Unassembled WGS sequence"/>
</dbReference>
<evidence type="ECO:0000256" key="3">
    <source>
        <dbReference type="ARBA" id="ARBA00022475"/>
    </source>
</evidence>
<name>A0ABS7ZAD7_9MICO</name>
<evidence type="ECO:0000256" key="1">
    <source>
        <dbReference type="ARBA" id="ARBA00004651"/>
    </source>
</evidence>
<proteinExistence type="inferred from homology"/>
<keyword evidence="5 7" id="KW-1133">Transmembrane helix</keyword>
<accession>A0ABS7ZAD7</accession>
<evidence type="ECO:0000256" key="2">
    <source>
        <dbReference type="ARBA" id="ARBA00006228"/>
    </source>
</evidence>
<evidence type="ECO:0000256" key="5">
    <source>
        <dbReference type="ARBA" id="ARBA00022989"/>
    </source>
</evidence>
<comment type="subcellular location">
    <subcellularLocation>
        <location evidence="1">Cell membrane</location>
        <topology evidence="1">Multi-pass membrane protein</topology>
    </subcellularLocation>
</comment>
<evidence type="ECO:0000256" key="4">
    <source>
        <dbReference type="ARBA" id="ARBA00022692"/>
    </source>
</evidence>
<reference evidence="8 9" key="1">
    <citation type="submission" date="2021-09" db="EMBL/GenBank/DDBJ databases">
        <title>Isoptericola luteus sp. nov., a novel bacterium isolated from Harbin, the capital city of Heilongjiang province.</title>
        <authorList>
            <person name="Li J."/>
        </authorList>
    </citation>
    <scope>NUCLEOTIDE SEQUENCE [LARGE SCALE GENOMIC DNA]</scope>
    <source>
        <strain evidence="8 9">NEAU-Y5</strain>
    </source>
</reference>